<evidence type="ECO:0000256" key="5">
    <source>
        <dbReference type="ARBA" id="ARBA00022840"/>
    </source>
</evidence>
<evidence type="ECO:0000256" key="3">
    <source>
        <dbReference type="ARBA" id="ARBA00022741"/>
    </source>
</evidence>
<reference evidence="7 8" key="1">
    <citation type="submission" date="2018-06" db="EMBL/GenBank/DDBJ databases">
        <title>Comparative genomics reveals the genomic features of Rhizophagus irregularis, R. cerebriforme, R. diaphanum and Gigaspora rosea, and their symbiotic lifestyle signature.</title>
        <authorList>
            <person name="Morin E."/>
            <person name="San Clemente H."/>
            <person name="Chen E.C.H."/>
            <person name="De La Providencia I."/>
            <person name="Hainaut M."/>
            <person name="Kuo A."/>
            <person name="Kohler A."/>
            <person name="Murat C."/>
            <person name="Tang N."/>
            <person name="Roy S."/>
            <person name="Loubradou J."/>
            <person name="Henrissat B."/>
            <person name="Grigoriev I.V."/>
            <person name="Corradi N."/>
            <person name="Roux C."/>
            <person name="Martin F.M."/>
        </authorList>
    </citation>
    <scope>NUCLEOTIDE SEQUENCE [LARGE SCALE GENOMIC DNA]</scope>
    <source>
        <strain evidence="7 8">DAOM 227022</strain>
    </source>
</reference>
<name>A0A397S2G0_9GLOM</name>
<dbReference type="InterPro" id="IPR000719">
    <property type="entry name" value="Prot_kinase_dom"/>
</dbReference>
<dbReference type="SMART" id="SM00220">
    <property type="entry name" value="S_TKc"/>
    <property type="match status" value="1"/>
</dbReference>
<evidence type="ECO:0000313" key="8">
    <source>
        <dbReference type="Proteomes" id="UP000265703"/>
    </source>
</evidence>
<evidence type="ECO:0000256" key="2">
    <source>
        <dbReference type="ARBA" id="ARBA00022679"/>
    </source>
</evidence>
<dbReference type="EMBL" id="QKYT01000936">
    <property type="protein sequence ID" value="RIA80593.1"/>
    <property type="molecule type" value="Genomic_DNA"/>
</dbReference>
<dbReference type="OrthoDB" id="10020333at2759"/>
<dbReference type="InterPro" id="IPR011009">
    <property type="entry name" value="Kinase-like_dom_sf"/>
</dbReference>
<protein>
    <submittedName>
        <fullName evidence="7">Kinase-like domain-containing protein</fullName>
    </submittedName>
</protein>
<organism evidence="7 8">
    <name type="scientific">Glomus cerebriforme</name>
    <dbReference type="NCBI Taxonomy" id="658196"/>
    <lineage>
        <taxon>Eukaryota</taxon>
        <taxon>Fungi</taxon>
        <taxon>Fungi incertae sedis</taxon>
        <taxon>Mucoromycota</taxon>
        <taxon>Glomeromycotina</taxon>
        <taxon>Glomeromycetes</taxon>
        <taxon>Glomerales</taxon>
        <taxon>Glomeraceae</taxon>
        <taxon>Glomus</taxon>
    </lineage>
</organism>
<evidence type="ECO:0000259" key="6">
    <source>
        <dbReference type="PROSITE" id="PS50011"/>
    </source>
</evidence>
<keyword evidence="2" id="KW-0808">Transferase</keyword>
<dbReference type="GO" id="GO:0004674">
    <property type="term" value="F:protein serine/threonine kinase activity"/>
    <property type="evidence" value="ECO:0007669"/>
    <property type="project" value="UniProtKB-KW"/>
</dbReference>
<comment type="caution">
    <text evidence="7">The sequence shown here is derived from an EMBL/GenBank/DDBJ whole genome shotgun (WGS) entry which is preliminary data.</text>
</comment>
<proteinExistence type="predicted"/>
<dbReference type="PANTHER" id="PTHR24345">
    <property type="entry name" value="SERINE/THREONINE-PROTEIN KINASE PLK"/>
    <property type="match status" value="1"/>
</dbReference>
<keyword evidence="3" id="KW-0547">Nucleotide-binding</keyword>
<dbReference type="SUPFAM" id="SSF56112">
    <property type="entry name" value="Protein kinase-like (PK-like)"/>
    <property type="match status" value="1"/>
</dbReference>
<dbReference type="Proteomes" id="UP000265703">
    <property type="component" value="Unassembled WGS sequence"/>
</dbReference>
<dbReference type="Gene3D" id="1.10.510.10">
    <property type="entry name" value="Transferase(Phosphotransferase) domain 1"/>
    <property type="match status" value="1"/>
</dbReference>
<keyword evidence="8" id="KW-1185">Reference proteome</keyword>
<dbReference type="AlphaFoldDB" id="A0A397S2G0"/>
<evidence type="ECO:0000313" key="7">
    <source>
        <dbReference type="EMBL" id="RIA80593.1"/>
    </source>
</evidence>
<keyword evidence="5" id="KW-0067">ATP-binding</keyword>
<dbReference type="GO" id="GO:0005634">
    <property type="term" value="C:nucleus"/>
    <property type="evidence" value="ECO:0007669"/>
    <property type="project" value="TreeGrafter"/>
</dbReference>
<keyword evidence="4 7" id="KW-0418">Kinase</keyword>
<feature type="non-terminal residue" evidence="7">
    <location>
        <position position="1"/>
    </location>
</feature>
<sequence length="141" mass="16227">IVMEYANKNSLLKYLRKNGMTWKEKIKALLDFSIGLDLLHSSRLIHRDLHPGNLLFNCLSNEKDLLITDLGLCMHENEEIKYTESDKIFGVLPYIAPEVLKGKPYTKKSDVYSFGMVMYFIATGNPPFYNIKPDTSEYDLA</sequence>
<accession>A0A397S2G0</accession>
<evidence type="ECO:0000256" key="1">
    <source>
        <dbReference type="ARBA" id="ARBA00022527"/>
    </source>
</evidence>
<feature type="domain" description="Protein kinase" evidence="6">
    <location>
        <begin position="1"/>
        <end position="141"/>
    </location>
</feature>
<dbReference type="PROSITE" id="PS50011">
    <property type="entry name" value="PROTEIN_KINASE_DOM"/>
    <property type="match status" value="1"/>
</dbReference>
<feature type="non-terminal residue" evidence="7">
    <location>
        <position position="141"/>
    </location>
</feature>
<dbReference type="GO" id="GO:0005524">
    <property type="term" value="F:ATP binding"/>
    <property type="evidence" value="ECO:0007669"/>
    <property type="project" value="UniProtKB-KW"/>
</dbReference>
<gene>
    <name evidence="7" type="ORF">C1645_667318</name>
</gene>
<evidence type="ECO:0000256" key="4">
    <source>
        <dbReference type="ARBA" id="ARBA00022777"/>
    </source>
</evidence>
<dbReference type="PANTHER" id="PTHR24345:SF0">
    <property type="entry name" value="CELL CYCLE SERINE_THREONINE-PROTEIN KINASE CDC5_MSD2"/>
    <property type="match status" value="1"/>
</dbReference>
<keyword evidence="1" id="KW-0723">Serine/threonine-protein kinase</keyword>
<dbReference type="Pfam" id="PF00069">
    <property type="entry name" value="Pkinase"/>
    <property type="match status" value="1"/>
</dbReference>